<dbReference type="KEGG" id="fcr:HYN56_07975"/>
<evidence type="ECO:0000313" key="1">
    <source>
        <dbReference type="EMBL" id="AWK04172.1"/>
    </source>
</evidence>
<dbReference type="EMBL" id="CP029255">
    <property type="protein sequence ID" value="AWK04172.1"/>
    <property type="molecule type" value="Genomic_DNA"/>
</dbReference>
<dbReference type="Proteomes" id="UP000245250">
    <property type="component" value="Chromosome"/>
</dbReference>
<accession>A0A2S1YJF8</accession>
<reference evidence="1 2" key="1">
    <citation type="submission" date="2018-05" db="EMBL/GenBank/DDBJ databases">
        <title>Genome sequencing of Flavobacterium sp. HYN0056.</title>
        <authorList>
            <person name="Yi H."/>
            <person name="Baek C."/>
        </authorList>
    </citation>
    <scope>NUCLEOTIDE SEQUENCE [LARGE SCALE GENOMIC DNA]</scope>
    <source>
        <strain evidence="1 2">HYN0056</strain>
    </source>
</reference>
<gene>
    <name evidence="1" type="ORF">HYN56_07975</name>
</gene>
<evidence type="ECO:0000313" key="2">
    <source>
        <dbReference type="Proteomes" id="UP000245250"/>
    </source>
</evidence>
<sequence length="61" mass="7334">MEIKNKRAVLKIEIALFYCNCLCFNLELSFRRNVSLVEEKYNQMYLRSIGTFDMQFSEKTI</sequence>
<proteinExistence type="predicted"/>
<dbReference type="AlphaFoldDB" id="A0A2S1YJF8"/>
<keyword evidence="2" id="KW-1185">Reference proteome</keyword>
<protein>
    <submittedName>
        <fullName evidence="1">Uncharacterized protein</fullName>
    </submittedName>
</protein>
<name>A0A2S1YJF8_9FLAO</name>
<organism evidence="1 2">
    <name type="scientific">Flavobacterium crocinum</name>
    <dbReference type="NCBI Taxonomy" id="2183896"/>
    <lineage>
        <taxon>Bacteria</taxon>
        <taxon>Pseudomonadati</taxon>
        <taxon>Bacteroidota</taxon>
        <taxon>Flavobacteriia</taxon>
        <taxon>Flavobacteriales</taxon>
        <taxon>Flavobacteriaceae</taxon>
        <taxon>Flavobacterium</taxon>
    </lineage>
</organism>